<keyword evidence="1" id="KW-0472">Membrane</keyword>
<accession>A0ABQ5YMI5</accession>
<protein>
    <recommendedName>
        <fullName evidence="4">Energy transducer TonB</fullName>
    </recommendedName>
</protein>
<dbReference type="EMBL" id="BSOG01000005">
    <property type="protein sequence ID" value="GLR14605.1"/>
    <property type="molecule type" value="Genomic_DNA"/>
</dbReference>
<dbReference type="PRINTS" id="PR01217">
    <property type="entry name" value="PRICHEXTENSN"/>
</dbReference>
<keyword evidence="3" id="KW-1185">Reference proteome</keyword>
<dbReference type="Gene3D" id="3.30.1150.10">
    <property type="match status" value="1"/>
</dbReference>
<evidence type="ECO:0000313" key="2">
    <source>
        <dbReference type="EMBL" id="GLR14605.1"/>
    </source>
</evidence>
<evidence type="ECO:0008006" key="4">
    <source>
        <dbReference type="Google" id="ProtNLM"/>
    </source>
</evidence>
<feature type="transmembrane region" description="Helical" evidence="1">
    <location>
        <begin position="14"/>
        <end position="36"/>
    </location>
</feature>
<evidence type="ECO:0000313" key="3">
    <source>
        <dbReference type="Proteomes" id="UP001156706"/>
    </source>
</evidence>
<keyword evidence="1" id="KW-1133">Transmembrane helix</keyword>
<reference evidence="3" key="1">
    <citation type="journal article" date="2019" name="Int. J. Syst. Evol. Microbiol.">
        <title>The Global Catalogue of Microorganisms (GCM) 10K type strain sequencing project: providing services to taxonomists for standard genome sequencing and annotation.</title>
        <authorList>
            <consortium name="The Broad Institute Genomics Platform"/>
            <consortium name="The Broad Institute Genome Sequencing Center for Infectious Disease"/>
            <person name="Wu L."/>
            <person name="Ma J."/>
        </authorList>
    </citation>
    <scope>NUCLEOTIDE SEQUENCE [LARGE SCALE GENOMIC DNA]</scope>
    <source>
        <strain evidence="3">NBRC 110044</strain>
    </source>
</reference>
<name>A0ABQ5YMI5_9NEIS</name>
<sequence length="225" mass="23817">MDYAALQRRPGKRLLNFGLAVLLHVVLLYGLMHGLARDVVRFIQPPVEAEIIEAPKTPPPELEPVPLPDIQAPPPPSAFIPPPEVRLPAPVDPPASITAFTTTPPPEQVAPIRPTPPVVTPTAPPPPVAREATVSAQVACSNFAAVKEGLGDKFAVIADAEGIQQAEVMLKVTAHGNGQIGEVVVQSSSNQSVAKLARSAVRRLQCNTGGQTVQVLVPFSFKLED</sequence>
<keyword evidence="1" id="KW-0812">Transmembrane</keyword>
<organism evidence="2 3">
    <name type="scientific">Chitinimonas prasina</name>
    <dbReference type="NCBI Taxonomy" id="1434937"/>
    <lineage>
        <taxon>Bacteria</taxon>
        <taxon>Pseudomonadati</taxon>
        <taxon>Pseudomonadota</taxon>
        <taxon>Betaproteobacteria</taxon>
        <taxon>Neisseriales</taxon>
        <taxon>Chitinibacteraceae</taxon>
        <taxon>Chitinimonas</taxon>
    </lineage>
</organism>
<proteinExistence type="predicted"/>
<gene>
    <name evidence="2" type="ORF">GCM10007907_33950</name>
</gene>
<dbReference type="Proteomes" id="UP001156706">
    <property type="component" value="Unassembled WGS sequence"/>
</dbReference>
<evidence type="ECO:0000256" key="1">
    <source>
        <dbReference type="SAM" id="Phobius"/>
    </source>
</evidence>
<dbReference type="RefSeq" id="WP_284197680.1">
    <property type="nucleotide sequence ID" value="NZ_BSOG01000005.1"/>
</dbReference>
<comment type="caution">
    <text evidence="2">The sequence shown here is derived from an EMBL/GenBank/DDBJ whole genome shotgun (WGS) entry which is preliminary data.</text>
</comment>